<comment type="caution">
    <text evidence="1">The sequence shown here is derived from an EMBL/GenBank/DDBJ whole genome shotgun (WGS) entry which is preliminary data.</text>
</comment>
<organism evidence="1 2">
    <name type="scientific">Candidatus Thiomargarita nelsonii</name>
    <dbReference type="NCBI Taxonomy" id="1003181"/>
    <lineage>
        <taxon>Bacteria</taxon>
        <taxon>Pseudomonadati</taxon>
        <taxon>Pseudomonadota</taxon>
        <taxon>Gammaproteobacteria</taxon>
        <taxon>Thiotrichales</taxon>
        <taxon>Thiotrichaceae</taxon>
        <taxon>Thiomargarita</taxon>
    </lineage>
</organism>
<evidence type="ECO:0000313" key="1">
    <source>
        <dbReference type="EMBL" id="OAD19365.1"/>
    </source>
</evidence>
<protein>
    <submittedName>
        <fullName evidence="1">Uncharacterized protein</fullName>
    </submittedName>
</protein>
<sequence length="71" mass="8141">MKKVLVSLICNEIELIECYDNLQYKIKTVKYLRIAVKHYRESLTIVLGYQGTGSGVWGICYPLENRSASRA</sequence>
<dbReference type="AlphaFoldDB" id="A0A0A6P0N9"/>
<keyword evidence="2" id="KW-1185">Reference proteome</keyword>
<dbReference type="EMBL" id="LUTY01002830">
    <property type="protein sequence ID" value="OAD19365.1"/>
    <property type="molecule type" value="Genomic_DNA"/>
</dbReference>
<proteinExistence type="predicted"/>
<name>A0A0A6P0N9_9GAMM</name>
<reference evidence="1 2" key="1">
    <citation type="submission" date="2016-05" db="EMBL/GenBank/DDBJ databases">
        <title>Single-cell genome of chain-forming Candidatus Thiomargarita nelsonii and comparison to other large sulfur-oxidizing bacteria.</title>
        <authorList>
            <person name="Winkel M."/>
            <person name="Salman V."/>
            <person name="Woyke T."/>
            <person name="Schulz-Vogt H."/>
            <person name="Richter M."/>
            <person name="Flood B."/>
            <person name="Bailey J."/>
            <person name="Amann R."/>
            <person name="Mussmann M."/>
        </authorList>
    </citation>
    <scope>NUCLEOTIDE SEQUENCE [LARGE SCALE GENOMIC DNA]</scope>
    <source>
        <strain evidence="1 2">THI036</strain>
    </source>
</reference>
<dbReference type="Proteomes" id="UP000076962">
    <property type="component" value="Unassembled WGS sequence"/>
</dbReference>
<evidence type="ECO:0000313" key="2">
    <source>
        <dbReference type="Proteomes" id="UP000076962"/>
    </source>
</evidence>
<gene>
    <name evidence="1" type="ORF">THIOM_005004</name>
</gene>
<accession>A0A0A6P0N9</accession>